<dbReference type="GO" id="GO:0004725">
    <property type="term" value="F:protein tyrosine phosphatase activity"/>
    <property type="evidence" value="ECO:0007669"/>
    <property type="project" value="UniProtKB-EC"/>
</dbReference>
<dbReference type="PROSITE" id="PS50056">
    <property type="entry name" value="TYR_PHOSPHATASE_2"/>
    <property type="match status" value="1"/>
</dbReference>
<feature type="domain" description="Rhodanese" evidence="4">
    <location>
        <begin position="140"/>
        <end position="223"/>
    </location>
</feature>
<dbReference type="Pfam" id="PF22784">
    <property type="entry name" value="PTP-SAK"/>
    <property type="match status" value="1"/>
</dbReference>
<evidence type="ECO:0000256" key="1">
    <source>
        <dbReference type="ARBA" id="ARBA00013064"/>
    </source>
</evidence>
<dbReference type="AlphaFoldDB" id="A0AAD2CU95"/>
<gene>
    <name evidence="5" type="ORF">CYCCA115_LOCUS10162</name>
</gene>
<proteinExistence type="predicted"/>
<sequence>MSCKVTLPPLPPLHSNMASLKDTHSFSEDAHWVIPGHLMQGKHPIRESFENMPWRVHDLVHRARCTTFVCLQAECPPQRASHRWSFLKSEKNNGTHVFGGLRDWKRNPFLLEPYRPLVESSIKSRKEQEHKSEIRVSSFVHFGMEDLSPAEDLKELVDFVKYLAIRILNGEVIYLHCWGGKGRSGLVAACLLGVLYKGITAKEALQRIGSYCQLRNAGYHIHSPETSEQLEQVRDFFALL</sequence>
<protein>
    <recommendedName>
        <fullName evidence="1">protein-tyrosine-phosphatase</fullName>
        <ecNumber evidence="1">3.1.3.48</ecNumber>
    </recommendedName>
</protein>
<dbReference type="InterPro" id="IPR016130">
    <property type="entry name" value="Tyr_Pase_AS"/>
</dbReference>
<comment type="caution">
    <text evidence="5">The sequence shown here is derived from an EMBL/GenBank/DDBJ whole genome shotgun (WGS) entry which is preliminary data.</text>
</comment>
<dbReference type="EC" id="3.1.3.48" evidence="1"/>
<dbReference type="EMBL" id="CAKOGP040001557">
    <property type="protein sequence ID" value="CAJ1946020.1"/>
    <property type="molecule type" value="Genomic_DNA"/>
</dbReference>
<evidence type="ECO:0000313" key="6">
    <source>
        <dbReference type="Proteomes" id="UP001295423"/>
    </source>
</evidence>
<accession>A0AAD2CU95</accession>
<evidence type="ECO:0000259" key="3">
    <source>
        <dbReference type="PROSITE" id="PS50056"/>
    </source>
</evidence>
<organism evidence="5 6">
    <name type="scientific">Cylindrotheca closterium</name>
    <dbReference type="NCBI Taxonomy" id="2856"/>
    <lineage>
        <taxon>Eukaryota</taxon>
        <taxon>Sar</taxon>
        <taxon>Stramenopiles</taxon>
        <taxon>Ochrophyta</taxon>
        <taxon>Bacillariophyta</taxon>
        <taxon>Bacillariophyceae</taxon>
        <taxon>Bacillariophycidae</taxon>
        <taxon>Bacillariales</taxon>
        <taxon>Bacillariaceae</taxon>
        <taxon>Cylindrotheca</taxon>
    </lineage>
</organism>
<dbReference type="InterPro" id="IPR057023">
    <property type="entry name" value="PTP-SAK"/>
</dbReference>
<evidence type="ECO:0000259" key="4">
    <source>
        <dbReference type="PROSITE" id="PS50206"/>
    </source>
</evidence>
<dbReference type="PROSITE" id="PS50206">
    <property type="entry name" value="RHODANESE_3"/>
    <property type="match status" value="1"/>
</dbReference>
<dbReference type="Gene3D" id="3.90.190.10">
    <property type="entry name" value="Protein tyrosine phosphatase superfamily"/>
    <property type="match status" value="1"/>
</dbReference>
<feature type="domain" description="Tyrosine specific protein phosphatases" evidence="3">
    <location>
        <begin position="154"/>
        <end position="208"/>
    </location>
</feature>
<dbReference type="InterPro" id="IPR000387">
    <property type="entry name" value="Tyr_Pase_dom"/>
</dbReference>
<dbReference type="InterPro" id="IPR029021">
    <property type="entry name" value="Prot-tyrosine_phosphatase-like"/>
</dbReference>
<dbReference type="SUPFAM" id="SSF52799">
    <property type="entry name" value="(Phosphotyrosine protein) phosphatases II"/>
    <property type="match status" value="1"/>
</dbReference>
<name>A0AAD2CU95_9STRA</name>
<dbReference type="Proteomes" id="UP001295423">
    <property type="component" value="Unassembled WGS sequence"/>
</dbReference>
<evidence type="ECO:0000313" key="5">
    <source>
        <dbReference type="EMBL" id="CAJ1946020.1"/>
    </source>
</evidence>
<dbReference type="PROSITE" id="PS00383">
    <property type="entry name" value="TYR_PHOSPHATASE_1"/>
    <property type="match status" value="1"/>
</dbReference>
<dbReference type="InterPro" id="IPR001763">
    <property type="entry name" value="Rhodanese-like_dom"/>
</dbReference>
<evidence type="ECO:0000256" key="2">
    <source>
        <dbReference type="ARBA" id="ARBA00022801"/>
    </source>
</evidence>
<keyword evidence="6" id="KW-1185">Reference proteome</keyword>
<keyword evidence="2" id="KW-0378">Hydrolase</keyword>
<reference evidence="5" key="1">
    <citation type="submission" date="2023-08" db="EMBL/GenBank/DDBJ databases">
        <authorList>
            <person name="Audoor S."/>
            <person name="Bilcke G."/>
        </authorList>
    </citation>
    <scope>NUCLEOTIDE SEQUENCE</scope>
</reference>